<dbReference type="AlphaFoldDB" id="A0AAN9HPL4"/>
<reference evidence="1 2" key="1">
    <citation type="submission" date="2024-01" db="EMBL/GenBank/DDBJ databases">
        <title>The genomes of 5 underutilized Papilionoideae crops provide insights into root nodulation and disease resistanc.</title>
        <authorList>
            <person name="Yuan L."/>
        </authorList>
    </citation>
    <scope>NUCLEOTIDE SEQUENCE [LARGE SCALE GENOMIC DNA]</scope>
    <source>
        <strain evidence="1">ZHUSHIDOU_FW_LH</strain>
        <tissue evidence="1">Leaf</tissue>
    </source>
</reference>
<gene>
    <name evidence="1" type="ORF">RIF29_38326</name>
</gene>
<evidence type="ECO:0000313" key="1">
    <source>
        <dbReference type="EMBL" id="KAK7243527.1"/>
    </source>
</evidence>
<sequence>MGDEMEKVIALNIEELLKASFIILLHNFLSMEECDYLRAVALPRLKSSTVVDAKTGKELATAGATKRPTCCVLVMTKPTKGDLEQGEQEKLKVRL</sequence>
<evidence type="ECO:0000313" key="2">
    <source>
        <dbReference type="Proteomes" id="UP001372338"/>
    </source>
</evidence>
<name>A0AAN9HPL4_CROPI</name>
<comment type="caution">
    <text evidence="1">The sequence shown here is derived from an EMBL/GenBank/DDBJ whole genome shotgun (WGS) entry which is preliminary data.</text>
</comment>
<organism evidence="1 2">
    <name type="scientific">Crotalaria pallida</name>
    <name type="common">Smooth rattlebox</name>
    <name type="synonym">Crotalaria striata</name>
    <dbReference type="NCBI Taxonomy" id="3830"/>
    <lineage>
        <taxon>Eukaryota</taxon>
        <taxon>Viridiplantae</taxon>
        <taxon>Streptophyta</taxon>
        <taxon>Embryophyta</taxon>
        <taxon>Tracheophyta</taxon>
        <taxon>Spermatophyta</taxon>
        <taxon>Magnoliopsida</taxon>
        <taxon>eudicotyledons</taxon>
        <taxon>Gunneridae</taxon>
        <taxon>Pentapetalae</taxon>
        <taxon>rosids</taxon>
        <taxon>fabids</taxon>
        <taxon>Fabales</taxon>
        <taxon>Fabaceae</taxon>
        <taxon>Papilionoideae</taxon>
        <taxon>50 kb inversion clade</taxon>
        <taxon>genistoids sensu lato</taxon>
        <taxon>core genistoids</taxon>
        <taxon>Crotalarieae</taxon>
        <taxon>Crotalaria</taxon>
    </lineage>
</organism>
<keyword evidence="2" id="KW-1185">Reference proteome</keyword>
<proteinExistence type="predicted"/>
<dbReference type="Gene3D" id="2.60.120.620">
    <property type="entry name" value="q2cbj1_9rhob like domain"/>
    <property type="match status" value="1"/>
</dbReference>
<protein>
    <submittedName>
        <fullName evidence="1">Uncharacterized protein</fullName>
    </submittedName>
</protein>
<dbReference type="Proteomes" id="UP001372338">
    <property type="component" value="Unassembled WGS sequence"/>
</dbReference>
<accession>A0AAN9HPL4</accession>
<dbReference type="EMBL" id="JAYWIO010000008">
    <property type="protein sequence ID" value="KAK7243527.1"/>
    <property type="molecule type" value="Genomic_DNA"/>
</dbReference>